<dbReference type="SMART" id="SM01011">
    <property type="entry name" value="AMP_N"/>
    <property type="match status" value="1"/>
</dbReference>
<dbReference type="Gene3D" id="3.40.350.10">
    <property type="entry name" value="Creatinase/prolidase N-terminal domain"/>
    <property type="match status" value="1"/>
</dbReference>
<keyword evidence="6" id="KW-0378">Hydrolase</keyword>
<protein>
    <recommendedName>
        <fullName evidence="4">Xaa-Pro aminopeptidase</fullName>
        <ecNumber evidence="4">3.4.11.9</ecNumber>
    </recommendedName>
</protein>
<keyword evidence="9" id="KW-0645">Protease</keyword>
<evidence type="ECO:0000256" key="1">
    <source>
        <dbReference type="ARBA" id="ARBA00001424"/>
    </source>
</evidence>
<dbReference type="GO" id="GO:0006508">
    <property type="term" value="P:proteolysis"/>
    <property type="evidence" value="ECO:0007669"/>
    <property type="project" value="TreeGrafter"/>
</dbReference>
<accession>A0A9D2APT7</accession>
<comment type="similarity">
    <text evidence="3">Belongs to the peptidase M24B family.</text>
</comment>
<reference evidence="9" key="1">
    <citation type="journal article" date="2021" name="PeerJ">
        <title>Extensive microbial diversity within the chicken gut microbiome revealed by metagenomics and culture.</title>
        <authorList>
            <person name="Gilroy R."/>
            <person name="Ravi A."/>
            <person name="Getino M."/>
            <person name="Pursley I."/>
            <person name="Horton D.L."/>
            <person name="Alikhan N.F."/>
            <person name="Baker D."/>
            <person name="Gharbi K."/>
            <person name="Hall N."/>
            <person name="Watson M."/>
            <person name="Adriaenssens E.M."/>
            <person name="Foster-Nyarko E."/>
            <person name="Jarju S."/>
            <person name="Secka A."/>
            <person name="Antonio M."/>
            <person name="Oren A."/>
            <person name="Chaudhuri R.R."/>
            <person name="La Ragione R."/>
            <person name="Hildebrand F."/>
            <person name="Pallen M.J."/>
        </authorList>
    </citation>
    <scope>NUCLEOTIDE SEQUENCE</scope>
    <source>
        <strain evidence="9">ChiHjej12B11-16260</strain>
    </source>
</reference>
<evidence type="ECO:0000256" key="7">
    <source>
        <dbReference type="ARBA" id="ARBA00023211"/>
    </source>
</evidence>
<dbReference type="InterPro" id="IPR036005">
    <property type="entry name" value="Creatinase/aminopeptidase-like"/>
</dbReference>
<sequence length="467" mass="51520">MFPAQTYVTRRDTLRKMIGSGIILLPGNTDMAINFPNNAGAFRQDSTFLYYFGLANARLAAIIDIDNDRDTLYGDDVTVDEMVWTGPVPALVDLAASVGVKHTAPTAALPEAIASARRQGRTIHYLPQFRGMELINMSTLLGVPVQQVNDGVSADLMMAVTQMREIKSDEEIEEMERAFHVGYLMHTTAMSMCREGVVEREIIGAIGGIAMQYGWGCSFFSHVTQHGEILHNFGCDDKLVNGRLLLCDAGAELLSGYCSDHTRTYPVSGKFTTRQREIYEIVLRAHDRIIEVARPMRYQDLHNEALYTMACGLADLGIVKGDPREAVAAGAMDVLMPHGLGHGMGLDVHDCESIGERGDVYNFPFSRVADRAAAIACCTCRKAWQLRPGVVMSDEPGLYFIPALIEQWKAEGRCKDFLNYDLLASYYDFGGIRIEDDIIITADGCRRVGGDKKIPITVDELEAVVGK</sequence>
<evidence type="ECO:0000256" key="3">
    <source>
        <dbReference type="ARBA" id="ARBA00008766"/>
    </source>
</evidence>
<keyword evidence="9" id="KW-0031">Aminopeptidase</keyword>
<dbReference type="Gene3D" id="3.90.230.10">
    <property type="entry name" value="Creatinase/methionine aminopeptidase superfamily"/>
    <property type="match status" value="1"/>
</dbReference>
<dbReference type="Pfam" id="PF05195">
    <property type="entry name" value="AMP_N"/>
    <property type="match status" value="1"/>
</dbReference>
<comment type="caution">
    <text evidence="9">The sequence shown here is derived from an EMBL/GenBank/DDBJ whole genome shotgun (WGS) entry which is preliminary data.</text>
</comment>
<feature type="domain" description="Aminopeptidase P N-terminal" evidence="8">
    <location>
        <begin position="2"/>
        <end position="133"/>
    </location>
</feature>
<organism evidence="9 10">
    <name type="scientific">Candidatus Barnesiella excrementipullorum</name>
    <dbReference type="NCBI Taxonomy" id="2838479"/>
    <lineage>
        <taxon>Bacteria</taxon>
        <taxon>Pseudomonadati</taxon>
        <taxon>Bacteroidota</taxon>
        <taxon>Bacteroidia</taxon>
        <taxon>Bacteroidales</taxon>
        <taxon>Barnesiellaceae</taxon>
        <taxon>Barnesiella</taxon>
    </lineage>
</organism>
<gene>
    <name evidence="9" type="ORF">H9982_04575</name>
</gene>
<reference evidence="9" key="2">
    <citation type="submission" date="2021-04" db="EMBL/GenBank/DDBJ databases">
        <authorList>
            <person name="Gilroy R."/>
        </authorList>
    </citation>
    <scope>NUCLEOTIDE SEQUENCE</scope>
    <source>
        <strain evidence="9">ChiHjej12B11-16260</strain>
    </source>
</reference>
<evidence type="ECO:0000313" key="9">
    <source>
        <dbReference type="EMBL" id="HIX45475.1"/>
    </source>
</evidence>
<dbReference type="Pfam" id="PF00557">
    <property type="entry name" value="Peptidase_M24"/>
    <property type="match status" value="1"/>
</dbReference>
<dbReference type="SUPFAM" id="SSF53092">
    <property type="entry name" value="Creatinase/prolidase N-terminal domain"/>
    <property type="match status" value="1"/>
</dbReference>
<dbReference type="GO" id="GO:0030145">
    <property type="term" value="F:manganese ion binding"/>
    <property type="evidence" value="ECO:0007669"/>
    <property type="project" value="InterPro"/>
</dbReference>
<dbReference type="InterPro" id="IPR029149">
    <property type="entry name" value="Creatin/AminoP/Spt16_N"/>
</dbReference>
<dbReference type="EC" id="3.4.11.9" evidence="4"/>
<comment type="cofactor">
    <cofactor evidence="2">
        <name>Mn(2+)</name>
        <dbReference type="ChEBI" id="CHEBI:29035"/>
    </cofactor>
</comment>
<comment type="catalytic activity">
    <reaction evidence="1">
        <text>Release of any N-terminal amino acid, including proline, that is linked to proline, even from a dipeptide or tripeptide.</text>
        <dbReference type="EC" id="3.4.11.9"/>
    </reaction>
</comment>
<name>A0A9D2APT7_9BACT</name>
<dbReference type="Proteomes" id="UP000824246">
    <property type="component" value="Unassembled WGS sequence"/>
</dbReference>
<evidence type="ECO:0000259" key="8">
    <source>
        <dbReference type="SMART" id="SM01011"/>
    </source>
</evidence>
<evidence type="ECO:0000256" key="6">
    <source>
        <dbReference type="ARBA" id="ARBA00022801"/>
    </source>
</evidence>
<evidence type="ECO:0000313" key="10">
    <source>
        <dbReference type="Proteomes" id="UP000824246"/>
    </source>
</evidence>
<proteinExistence type="inferred from homology"/>
<dbReference type="EMBL" id="DXFB01000123">
    <property type="protein sequence ID" value="HIX45475.1"/>
    <property type="molecule type" value="Genomic_DNA"/>
</dbReference>
<dbReference type="InterPro" id="IPR000994">
    <property type="entry name" value="Pept_M24"/>
</dbReference>
<keyword evidence="5" id="KW-0479">Metal-binding</keyword>
<dbReference type="InterPro" id="IPR007865">
    <property type="entry name" value="Aminopep_P_N"/>
</dbReference>
<evidence type="ECO:0000256" key="4">
    <source>
        <dbReference type="ARBA" id="ARBA00012574"/>
    </source>
</evidence>
<dbReference type="SUPFAM" id="SSF55920">
    <property type="entry name" value="Creatinase/aminopeptidase"/>
    <property type="match status" value="1"/>
</dbReference>
<dbReference type="GO" id="GO:0070006">
    <property type="term" value="F:metalloaminopeptidase activity"/>
    <property type="evidence" value="ECO:0007669"/>
    <property type="project" value="InterPro"/>
</dbReference>
<dbReference type="InterPro" id="IPR052433">
    <property type="entry name" value="X-Pro_dipept-like"/>
</dbReference>
<dbReference type="AlphaFoldDB" id="A0A9D2APT7"/>
<dbReference type="GO" id="GO:0005829">
    <property type="term" value="C:cytosol"/>
    <property type="evidence" value="ECO:0007669"/>
    <property type="project" value="TreeGrafter"/>
</dbReference>
<keyword evidence="7" id="KW-0464">Manganese</keyword>
<evidence type="ECO:0000256" key="5">
    <source>
        <dbReference type="ARBA" id="ARBA00022723"/>
    </source>
</evidence>
<dbReference type="PANTHER" id="PTHR43226">
    <property type="entry name" value="XAA-PRO AMINOPEPTIDASE 3"/>
    <property type="match status" value="1"/>
</dbReference>
<dbReference type="PANTHER" id="PTHR43226:SF4">
    <property type="entry name" value="XAA-PRO AMINOPEPTIDASE 3"/>
    <property type="match status" value="1"/>
</dbReference>
<evidence type="ECO:0000256" key="2">
    <source>
        <dbReference type="ARBA" id="ARBA00001936"/>
    </source>
</evidence>